<keyword evidence="1" id="KW-0732">Signal</keyword>
<evidence type="ECO:0000313" key="3">
    <source>
        <dbReference type="Proteomes" id="UP000799444"/>
    </source>
</evidence>
<evidence type="ECO:0000256" key="1">
    <source>
        <dbReference type="SAM" id="SignalP"/>
    </source>
</evidence>
<reference evidence="2" key="1">
    <citation type="journal article" date="2020" name="Stud. Mycol.">
        <title>101 Dothideomycetes genomes: a test case for predicting lifestyles and emergence of pathogens.</title>
        <authorList>
            <person name="Haridas S."/>
            <person name="Albert R."/>
            <person name="Binder M."/>
            <person name="Bloem J."/>
            <person name="Labutti K."/>
            <person name="Salamov A."/>
            <person name="Andreopoulos B."/>
            <person name="Baker S."/>
            <person name="Barry K."/>
            <person name="Bills G."/>
            <person name="Bluhm B."/>
            <person name="Cannon C."/>
            <person name="Castanera R."/>
            <person name="Culley D."/>
            <person name="Daum C."/>
            <person name="Ezra D."/>
            <person name="Gonzalez J."/>
            <person name="Henrissat B."/>
            <person name="Kuo A."/>
            <person name="Liang C."/>
            <person name="Lipzen A."/>
            <person name="Lutzoni F."/>
            <person name="Magnuson J."/>
            <person name="Mondo S."/>
            <person name="Nolan M."/>
            <person name="Ohm R."/>
            <person name="Pangilinan J."/>
            <person name="Park H.-J."/>
            <person name="Ramirez L."/>
            <person name="Alfaro M."/>
            <person name="Sun H."/>
            <person name="Tritt A."/>
            <person name="Yoshinaga Y."/>
            <person name="Zwiers L.-H."/>
            <person name="Turgeon B."/>
            <person name="Goodwin S."/>
            <person name="Spatafora J."/>
            <person name="Crous P."/>
            <person name="Grigoriev I."/>
        </authorList>
    </citation>
    <scope>NUCLEOTIDE SEQUENCE</scope>
    <source>
        <strain evidence="2">CBS 125425</strain>
    </source>
</reference>
<dbReference type="EMBL" id="ML996134">
    <property type="protein sequence ID" value="KAF2735554.1"/>
    <property type="molecule type" value="Genomic_DNA"/>
</dbReference>
<organism evidence="2 3">
    <name type="scientific">Polyplosphaeria fusca</name>
    <dbReference type="NCBI Taxonomy" id="682080"/>
    <lineage>
        <taxon>Eukaryota</taxon>
        <taxon>Fungi</taxon>
        <taxon>Dikarya</taxon>
        <taxon>Ascomycota</taxon>
        <taxon>Pezizomycotina</taxon>
        <taxon>Dothideomycetes</taxon>
        <taxon>Pleosporomycetidae</taxon>
        <taxon>Pleosporales</taxon>
        <taxon>Tetraplosphaeriaceae</taxon>
        <taxon>Polyplosphaeria</taxon>
    </lineage>
</organism>
<evidence type="ECO:0000313" key="2">
    <source>
        <dbReference type="EMBL" id="KAF2735554.1"/>
    </source>
</evidence>
<keyword evidence="3" id="KW-1185">Reference proteome</keyword>
<protein>
    <submittedName>
        <fullName evidence="2">Uncharacterized protein</fullName>
    </submittedName>
</protein>
<comment type="caution">
    <text evidence="2">The sequence shown here is derived from an EMBL/GenBank/DDBJ whole genome shotgun (WGS) entry which is preliminary data.</text>
</comment>
<proteinExistence type="predicted"/>
<accession>A0A9P4V2F4</accession>
<feature type="signal peptide" evidence="1">
    <location>
        <begin position="1"/>
        <end position="17"/>
    </location>
</feature>
<sequence length="104" mass="11403">MNLLALLLTLFSALISATPIPDPDTTTAITDLIATATSIPTPNILPGNPPPFGPCNTCVNVFRHCLQDCGNHWQCQTICDIQTCQYRTAFNTRPCYHKCGYDNC</sequence>
<dbReference type="AlphaFoldDB" id="A0A9P4V2F4"/>
<feature type="chain" id="PRO_5040257253" evidence="1">
    <location>
        <begin position="18"/>
        <end position="104"/>
    </location>
</feature>
<name>A0A9P4V2F4_9PLEO</name>
<gene>
    <name evidence="2" type="ORF">EJ04DRAFT_511681</name>
</gene>
<dbReference type="Proteomes" id="UP000799444">
    <property type="component" value="Unassembled WGS sequence"/>
</dbReference>